<dbReference type="InterPro" id="IPR011604">
    <property type="entry name" value="PDDEXK-like_dom_sf"/>
</dbReference>
<reference evidence="2" key="1">
    <citation type="submission" date="2020-03" db="EMBL/GenBank/DDBJ databases">
        <title>The deep terrestrial virosphere.</title>
        <authorList>
            <person name="Holmfeldt K."/>
            <person name="Nilsson E."/>
            <person name="Simone D."/>
            <person name="Lopez-Fernandez M."/>
            <person name="Wu X."/>
            <person name="de Brujin I."/>
            <person name="Lundin D."/>
            <person name="Andersson A."/>
            <person name="Bertilsson S."/>
            <person name="Dopson M."/>
        </authorList>
    </citation>
    <scope>NUCLEOTIDE SEQUENCE</scope>
    <source>
        <strain evidence="2">TM448A00583</strain>
    </source>
</reference>
<organism evidence="2">
    <name type="scientific">viral metagenome</name>
    <dbReference type="NCBI Taxonomy" id="1070528"/>
    <lineage>
        <taxon>unclassified sequences</taxon>
        <taxon>metagenomes</taxon>
        <taxon>organismal metagenomes</taxon>
    </lineage>
</organism>
<feature type="domain" description="YqaJ viral recombinase" evidence="1">
    <location>
        <begin position="11"/>
        <end position="142"/>
    </location>
</feature>
<dbReference type="Pfam" id="PF09588">
    <property type="entry name" value="YqaJ"/>
    <property type="match status" value="1"/>
</dbReference>
<evidence type="ECO:0000259" key="1">
    <source>
        <dbReference type="Pfam" id="PF09588"/>
    </source>
</evidence>
<keyword evidence="2" id="KW-0378">Hydrolase</keyword>
<gene>
    <name evidence="2" type="ORF">TM448A00583_0031</name>
</gene>
<accession>A0A6H1ZHP0</accession>
<sequence length="201" mass="23345">MKIQHFDNEAEWLAARLGKITGSRLKDIIVKRGTGKKIGFYELIAERIGLPADGENPMDRGHRLEEEAIERFEKMTDKKVDCSLVLWVSDNNENIALSPDGVIGEIEAVEVKCLSSARHIEAYLTGEIPEEYRYQGLQYFIVNEKLEKLHFCFYDPRLKVKDFFIIEMLRSNLTDEINTLEIYQKDTLKEVEEIVENLINF</sequence>
<protein>
    <submittedName>
        <fullName evidence="2">Putative exonuclease</fullName>
    </submittedName>
</protein>
<keyword evidence="2" id="KW-0540">Nuclease</keyword>
<dbReference type="Gene3D" id="3.90.320.10">
    <property type="match status" value="1"/>
</dbReference>
<dbReference type="SUPFAM" id="SSF52980">
    <property type="entry name" value="Restriction endonuclease-like"/>
    <property type="match status" value="1"/>
</dbReference>
<dbReference type="InterPro" id="IPR051703">
    <property type="entry name" value="NF-kappa-B_Signaling_Reg"/>
</dbReference>
<name>A0A6H1ZHP0_9ZZZZ</name>
<dbReference type="PANTHER" id="PTHR46609:SF6">
    <property type="entry name" value="EXONUCLEASE, PHAGE-TYPE_RECB, C-TERMINAL DOMAIN-CONTAINING PROTEIN-RELATED"/>
    <property type="match status" value="1"/>
</dbReference>
<dbReference type="InterPro" id="IPR019080">
    <property type="entry name" value="YqaJ_viral_recombinase"/>
</dbReference>
<keyword evidence="2" id="KW-0269">Exonuclease</keyword>
<dbReference type="EMBL" id="MT144027">
    <property type="protein sequence ID" value="QJA46992.1"/>
    <property type="molecule type" value="Genomic_DNA"/>
</dbReference>
<dbReference type="AlphaFoldDB" id="A0A6H1ZHP0"/>
<dbReference type="PANTHER" id="PTHR46609">
    <property type="entry name" value="EXONUCLEASE, PHAGE-TYPE/RECB, C-TERMINAL DOMAIN-CONTAINING PROTEIN"/>
    <property type="match status" value="1"/>
</dbReference>
<evidence type="ECO:0000313" key="2">
    <source>
        <dbReference type="EMBL" id="QJA46992.1"/>
    </source>
</evidence>
<proteinExistence type="predicted"/>
<dbReference type="InterPro" id="IPR011335">
    <property type="entry name" value="Restrct_endonuc-II-like"/>
</dbReference>
<dbReference type="GO" id="GO:0004527">
    <property type="term" value="F:exonuclease activity"/>
    <property type="evidence" value="ECO:0007669"/>
    <property type="project" value="UniProtKB-KW"/>
</dbReference>